<dbReference type="Proteomes" id="UP000004633">
    <property type="component" value="Unassembled WGS sequence"/>
</dbReference>
<evidence type="ECO:0000256" key="1">
    <source>
        <dbReference type="ARBA" id="ARBA00022679"/>
    </source>
</evidence>
<proteinExistence type="predicted"/>
<evidence type="ECO:0000259" key="5">
    <source>
        <dbReference type="Pfam" id="PF00288"/>
    </source>
</evidence>
<keyword evidence="4" id="KW-0067">ATP-binding</keyword>
<dbReference type="SUPFAM" id="SSF54211">
    <property type="entry name" value="Ribosomal protein S5 domain 2-like"/>
    <property type="match status" value="1"/>
</dbReference>
<dbReference type="RefSeq" id="WP_009348881.1">
    <property type="nucleotide sequence ID" value="NZ_GL638127.1"/>
</dbReference>
<dbReference type="AlphaFoldDB" id="E7MZS9"/>
<dbReference type="InterPro" id="IPR014721">
    <property type="entry name" value="Ribsml_uS5_D2-typ_fold_subgr"/>
</dbReference>
<protein>
    <submittedName>
        <fullName evidence="6">GHMP kinase, N-terminal domain protein</fullName>
    </submittedName>
</protein>
<accession>E7MZS9</accession>
<organism evidence="6 7">
    <name type="scientific">Selenomonas artemidis F0399</name>
    <dbReference type="NCBI Taxonomy" id="749551"/>
    <lineage>
        <taxon>Bacteria</taxon>
        <taxon>Bacillati</taxon>
        <taxon>Bacillota</taxon>
        <taxon>Negativicutes</taxon>
        <taxon>Selenomonadales</taxon>
        <taxon>Selenomonadaceae</taxon>
        <taxon>Selenomonas</taxon>
    </lineage>
</organism>
<reference evidence="6 7" key="1">
    <citation type="submission" date="2010-08" db="EMBL/GenBank/DDBJ databases">
        <authorList>
            <person name="Weinstock G."/>
            <person name="Sodergren E."/>
            <person name="Clifton S."/>
            <person name="Fulton L."/>
            <person name="Fulton B."/>
            <person name="Courtney L."/>
            <person name="Fronick C."/>
            <person name="Harrison M."/>
            <person name="Strong C."/>
            <person name="Farmer C."/>
            <person name="Delahaunty K."/>
            <person name="Markovic C."/>
            <person name="Hall O."/>
            <person name="Minx P."/>
            <person name="Tomlinson C."/>
            <person name="Mitreva M."/>
            <person name="Hou S."/>
            <person name="Chen J."/>
            <person name="Wollam A."/>
            <person name="Pepin K.H."/>
            <person name="Johnson M."/>
            <person name="Bhonagiri V."/>
            <person name="Zhang X."/>
            <person name="Suruliraj S."/>
            <person name="Warren W."/>
            <person name="Chinwalla A."/>
            <person name="Mardis E.R."/>
            <person name="Wilson R.K."/>
        </authorList>
    </citation>
    <scope>NUCLEOTIDE SEQUENCE [LARGE SCALE GENOMIC DNA]</scope>
    <source>
        <strain evidence="6 7">F0399</strain>
    </source>
</reference>
<dbReference type="InterPro" id="IPR020568">
    <property type="entry name" value="Ribosomal_Su5_D2-typ_SF"/>
</dbReference>
<keyword evidence="2" id="KW-0547">Nucleotide-binding</keyword>
<dbReference type="Gene3D" id="3.30.230.10">
    <property type="match status" value="1"/>
</dbReference>
<gene>
    <name evidence="6" type="ORF">HMPREF9555_00221</name>
</gene>
<keyword evidence="1" id="KW-0808">Transferase</keyword>
<dbReference type="STRING" id="749551.HMPREF9555_00221"/>
<keyword evidence="7" id="KW-1185">Reference proteome</keyword>
<dbReference type="GO" id="GO:0016301">
    <property type="term" value="F:kinase activity"/>
    <property type="evidence" value="ECO:0007669"/>
    <property type="project" value="UniProtKB-KW"/>
</dbReference>
<name>E7MZS9_9FIRM</name>
<evidence type="ECO:0000256" key="3">
    <source>
        <dbReference type="ARBA" id="ARBA00022777"/>
    </source>
</evidence>
<dbReference type="PANTHER" id="PTHR43527:SF1">
    <property type="entry name" value="L-THREONINE KINASE"/>
    <property type="match status" value="1"/>
</dbReference>
<dbReference type="InterPro" id="IPR006204">
    <property type="entry name" value="GHMP_kinase_N_dom"/>
</dbReference>
<dbReference type="GO" id="GO:0005524">
    <property type="term" value="F:ATP binding"/>
    <property type="evidence" value="ECO:0007669"/>
    <property type="project" value="UniProtKB-KW"/>
</dbReference>
<evidence type="ECO:0000313" key="6">
    <source>
        <dbReference type="EMBL" id="EFW30593.1"/>
    </source>
</evidence>
<evidence type="ECO:0000256" key="4">
    <source>
        <dbReference type="ARBA" id="ARBA00022840"/>
    </source>
</evidence>
<keyword evidence="3 6" id="KW-0418">Kinase</keyword>
<dbReference type="InterPro" id="IPR012363">
    <property type="entry name" value="PduX"/>
</dbReference>
<evidence type="ECO:0000313" key="7">
    <source>
        <dbReference type="Proteomes" id="UP000004633"/>
    </source>
</evidence>
<dbReference type="Pfam" id="PF00288">
    <property type="entry name" value="GHMP_kinases_N"/>
    <property type="match status" value="1"/>
</dbReference>
<sequence length="292" mass="30991">MEIIVKAPASCGELIEGSIAGTPFLVTAPISVYATATVSDAFTGMQGLGTKAQEAVRRALALVEKDALPWGIRLESPVPQGKGMASSSADITACAYAAARAFGRELTARELMDIAIAIEPSDGIAFEGLSHVSHTTGELFGQYRNVPLIGISIFDVGGEVDTISYYQSKSAGGNQDDEYRRLLDTVDKAFHTADYRQEILLGQAATASARLNQVHLPKEGLDEFIALAKGKGALGVNVAHSGTVVGVLWESALPAGDIARRTEQIAQEFAGRYRYMQTVRLISGGVVCEIRS</sequence>
<dbReference type="EMBL" id="AECV01000001">
    <property type="protein sequence ID" value="EFW30593.1"/>
    <property type="molecule type" value="Genomic_DNA"/>
</dbReference>
<comment type="caution">
    <text evidence="6">The sequence shown here is derived from an EMBL/GenBank/DDBJ whole genome shotgun (WGS) entry which is preliminary data.</text>
</comment>
<feature type="domain" description="GHMP kinase N-terminal" evidence="5">
    <location>
        <begin position="57"/>
        <end position="120"/>
    </location>
</feature>
<dbReference type="PIRSF" id="PIRSF033887">
    <property type="entry name" value="PduX"/>
    <property type="match status" value="1"/>
</dbReference>
<dbReference type="HOGENOM" id="CLU_056896_0_1_9"/>
<evidence type="ECO:0000256" key="2">
    <source>
        <dbReference type="ARBA" id="ARBA00022741"/>
    </source>
</evidence>
<dbReference type="PANTHER" id="PTHR43527">
    <property type="entry name" value="4-DIPHOSPHOCYTIDYL-2-C-METHYL-D-ERYTHRITOL KINASE, CHLOROPLASTIC"/>
    <property type="match status" value="1"/>
</dbReference>